<feature type="compositionally biased region" description="Basic residues" evidence="1">
    <location>
        <begin position="37"/>
        <end position="46"/>
    </location>
</feature>
<protein>
    <submittedName>
        <fullName evidence="2">Uncharacterized protein</fullName>
    </submittedName>
</protein>
<dbReference type="EMBL" id="KP136319">
    <property type="protein sequence ID" value="AJF98396.1"/>
    <property type="molecule type" value="Genomic_DNA"/>
</dbReference>
<accession>A0A0B5JBJ7</accession>
<organism evidence="2 3">
    <name type="scientific">Pandoravirus inopinatum</name>
    <dbReference type="NCBI Taxonomy" id="1605721"/>
    <lineage>
        <taxon>Viruses</taxon>
        <taxon>Pandoravirus</taxon>
    </lineage>
</organism>
<evidence type="ECO:0000313" key="2">
    <source>
        <dbReference type="EMBL" id="AJF98396.1"/>
    </source>
</evidence>
<dbReference type="Proteomes" id="UP000202511">
    <property type="component" value="Segment"/>
</dbReference>
<dbReference type="RefSeq" id="YP_009120631.1">
    <property type="nucleotide sequence ID" value="NC_026440.1"/>
</dbReference>
<dbReference type="GeneID" id="23463313"/>
<dbReference type="KEGG" id="vg:23463313"/>
<reference evidence="2 3" key="1">
    <citation type="journal article" date="2015" name="Parasitol. Res.">
        <title>Viruses in close associations with free-living amoebae.</title>
        <authorList>
            <person name="Scheid P."/>
        </authorList>
    </citation>
    <scope>NUCLEOTIDE SEQUENCE [LARGE SCALE GENOMIC DNA]</scope>
    <source>
        <strain evidence="2">KlaHel</strain>
    </source>
</reference>
<evidence type="ECO:0000256" key="1">
    <source>
        <dbReference type="SAM" id="MobiDB-lite"/>
    </source>
</evidence>
<feature type="region of interest" description="Disordered" evidence="1">
    <location>
        <begin position="37"/>
        <end position="66"/>
    </location>
</feature>
<name>A0A0B5JBJ7_9VIRU</name>
<evidence type="ECO:0000313" key="3">
    <source>
        <dbReference type="Proteomes" id="UP000202511"/>
    </source>
</evidence>
<sequence length="109" mass="12358">MAKECGGSALSMVCRFFLRENDECCEAMATMTTTIPRRTKKKRQRAPTKATALPSPMLAARGMPRGEKRWKKRTLARGWRVCNAGQCACAGRPFWCVLARIFVFFFFGK</sequence>
<proteinExistence type="predicted"/>